<gene>
    <name evidence="3" type="ORF">PXEA_LOCUS31448</name>
</gene>
<keyword evidence="2" id="KW-0472">Membrane</keyword>
<comment type="caution">
    <text evidence="3">The sequence shown here is derived from an EMBL/GenBank/DDBJ whole genome shotgun (WGS) entry which is preliminary data.</text>
</comment>
<keyword evidence="2" id="KW-1133">Transmembrane helix</keyword>
<dbReference type="AlphaFoldDB" id="A0A3S5C681"/>
<evidence type="ECO:0000256" key="1">
    <source>
        <dbReference type="SAM" id="MobiDB-lite"/>
    </source>
</evidence>
<dbReference type="EMBL" id="CAAALY010256603">
    <property type="protein sequence ID" value="VEL38008.1"/>
    <property type="molecule type" value="Genomic_DNA"/>
</dbReference>
<evidence type="ECO:0000256" key="2">
    <source>
        <dbReference type="SAM" id="Phobius"/>
    </source>
</evidence>
<evidence type="ECO:0000313" key="4">
    <source>
        <dbReference type="Proteomes" id="UP000784294"/>
    </source>
</evidence>
<feature type="transmembrane region" description="Helical" evidence="2">
    <location>
        <begin position="46"/>
        <end position="70"/>
    </location>
</feature>
<feature type="transmembrane region" description="Helical" evidence="2">
    <location>
        <begin position="82"/>
        <end position="101"/>
    </location>
</feature>
<organism evidence="3 4">
    <name type="scientific">Protopolystoma xenopodis</name>
    <dbReference type="NCBI Taxonomy" id="117903"/>
    <lineage>
        <taxon>Eukaryota</taxon>
        <taxon>Metazoa</taxon>
        <taxon>Spiralia</taxon>
        <taxon>Lophotrochozoa</taxon>
        <taxon>Platyhelminthes</taxon>
        <taxon>Monogenea</taxon>
        <taxon>Polyopisthocotylea</taxon>
        <taxon>Polystomatidea</taxon>
        <taxon>Polystomatidae</taxon>
        <taxon>Protopolystoma</taxon>
    </lineage>
</organism>
<keyword evidence="2" id="KW-0812">Transmembrane</keyword>
<protein>
    <submittedName>
        <fullName evidence="3">Uncharacterized protein</fullName>
    </submittedName>
</protein>
<sequence>MKVDLEAPDRTRKRDREECSSGNDKESRNTDPVHIKKHKISARYSWSLRLVHWLLARSYLAHIVCLFLLLGERADRDVNPPINPAFIYAQVLTLIYFCFFLDRDS</sequence>
<dbReference type="Proteomes" id="UP000784294">
    <property type="component" value="Unassembled WGS sequence"/>
</dbReference>
<accession>A0A3S5C681</accession>
<evidence type="ECO:0000313" key="3">
    <source>
        <dbReference type="EMBL" id="VEL38008.1"/>
    </source>
</evidence>
<reference evidence="3" key="1">
    <citation type="submission" date="2018-11" db="EMBL/GenBank/DDBJ databases">
        <authorList>
            <consortium name="Pathogen Informatics"/>
        </authorList>
    </citation>
    <scope>NUCLEOTIDE SEQUENCE</scope>
</reference>
<name>A0A3S5C681_9PLAT</name>
<feature type="region of interest" description="Disordered" evidence="1">
    <location>
        <begin position="1"/>
        <end position="32"/>
    </location>
</feature>
<keyword evidence="4" id="KW-1185">Reference proteome</keyword>
<dbReference type="OrthoDB" id="6082754at2759"/>
<proteinExistence type="predicted"/>